<accession>A0A948W6S6</accession>
<feature type="domain" description="Helix-hairpin-helix DNA-binding motif class 1" evidence="1">
    <location>
        <begin position="63"/>
        <end position="82"/>
    </location>
</feature>
<comment type="caution">
    <text evidence="2">The sequence shown here is derived from an EMBL/GenBank/DDBJ whole genome shotgun (WGS) entry which is preliminary data.</text>
</comment>
<gene>
    <name evidence="2" type="ORF">KJ970_10960</name>
</gene>
<evidence type="ECO:0000313" key="3">
    <source>
        <dbReference type="Proteomes" id="UP000777784"/>
    </source>
</evidence>
<dbReference type="Proteomes" id="UP000777784">
    <property type="component" value="Unassembled WGS sequence"/>
</dbReference>
<dbReference type="EMBL" id="JAHJDP010000061">
    <property type="protein sequence ID" value="MBU2691435.1"/>
    <property type="molecule type" value="Genomic_DNA"/>
</dbReference>
<reference evidence="2" key="1">
    <citation type="submission" date="2021-05" db="EMBL/GenBank/DDBJ databases">
        <title>Energy efficiency and biological interactions define the core microbiome of deep oligotrophic groundwater.</title>
        <authorList>
            <person name="Mehrshad M."/>
            <person name="Lopez-Fernandez M."/>
            <person name="Bell E."/>
            <person name="Bernier-Latmani R."/>
            <person name="Bertilsson S."/>
            <person name="Dopson M."/>
        </authorList>
    </citation>
    <scope>NUCLEOTIDE SEQUENCE</scope>
    <source>
        <strain evidence="2">Modern_marine.mb.64</strain>
    </source>
</reference>
<dbReference type="GO" id="GO:0003677">
    <property type="term" value="F:DNA binding"/>
    <property type="evidence" value="ECO:0007669"/>
    <property type="project" value="InterPro"/>
</dbReference>
<dbReference type="GO" id="GO:0015627">
    <property type="term" value="C:type II protein secretion system complex"/>
    <property type="evidence" value="ECO:0007669"/>
    <property type="project" value="TreeGrafter"/>
</dbReference>
<dbReference type="GO" id="GO:0006281">
    <property type="term" value="P:DNA repair"/>
    <property type="evidence" value="ECO:0007669"/>
    <property type="project" value="InterPro"/>
</dbReference>
<sequence>MLLTSSERRLLLALILLLAFGYAIDLLGIRPAIETPPVRQELPPIEESPIRQGKIDLNRADSRALQSLPGIGPAMAGRILDYRRERGPFRDVVELLQIRGVGEKTLERLQPYLCIDKNSPPDSCGSF</sequence>
<dbReference type="InterPro" id="IPR051675">
    <property type="entry name" value="Endo/Exo/Phosphatase_dom_1"/>
</dbReference>
<evidence type="ECO:0000259" key="1">
    <source>
        <dbReference type="SMART" id="SM00278"/>
    </source>
</evidence>
<evidence type="ECO:0000313" key="2">
    <source>
        <dbReference type="EMBL" id="MBU2691435.1"/>
    </source>
</evidence>
<dbReference type="GO" id="GO:0015628">
    <property type="term" value="P:protein secretion by the type II secretion system"/>
    <property type="evidence" value="ECO:0007669"/>
    <property type="project" value="TreeGrafter"/>
</dbReference>
<organism evidence="2 3">
    <name type="scientific">Eiseniibacteriota bacterium</name>
    <dbReference type="NCBI Taxonomy" id="2212470"/>
    <lineage>
        <taxon>Bacteria</taxon>
        <taxon>Candidatus Eiseniibacteriota</taxon>
    </lineage>
</organism>
<dbReference type="PANTHER" id="PTHR21180">
    <property type="entry name" value="ENDONUCLEASE/EXONUCLEASE/PHOSPHATASE FAMILY DOMAIN-CONTAINING PROTEIN 1"/>
    <property type="match status" value="1"/>
</dbReference>
<dbReference type="InterPro" id="IPR003583">
    <property type="entry name" value="Hlx-hairpin-Hlx_DNA-bd_motif"/>
</dbReference>
<feature type="domain" description="Helix-hairpin-helix DNA-binding motif class 1" evidence="1">
    <location>
        <begin position="93"/>
        <end position="112"/>
    </location>
</feature>
<name>A0A948W6S6_UNCEI</name>
<dbReference type="Pfam" id="PF12836">
    <property type="entry name" value="HHH_3"/>
    <property type="match status" value="1"/>
</dbReference>
<dbReference type="InterPro" id="IPR010994">
    <property type="entry name" value="RuvA_2-like"/>
</dbReference>
<dbReference type="AlphaFoldDB" id="A0A948W6S6"/>
<dbReference type="SMART" id="SM00278">
    <property type="entry name" value="HhH1"/>
    <property type="match status" value="2"/>
</dbReference>
<dbReference type="PANTHER" id="PTHR21180:SF32">
    <property type="entry name" value="ENDONUCLEASE_EXONUCLEASE_PHOSPHATASE FAMILY DOMAIN-CONTAINING PROTEIN 1"/>
    <property type="match status" value="1"/>
</dbReference>
<protein>
    <submittedName>
        <fullName evidence="2">Helix-hairpin-helix domain-containing protein</fullName>
    </submittedName>
</protein>
<dbReference type="Gene3D" id="1.10.150.320">
    <property type="entry name" value="Photosystem II 12 kDa extrinsic protein"/>
    <property type="match status" value="1"/>
</dbReference>
<dbReference type="SUPFAM" id="SSF47781">
    <property type="entry name" value="RuvA domain 2-like"/>
    <property type="match status" value="1"/>
</dbReference>
<proteinExistence type="predicted"/>